<keyword evidence="3 5" id="KW-0808">Transferase</keyword>
<organism evidence="5 6">
    <name type="scientific">Metabacillus indicus</name>
    <name type="common">Bacillus indicus</name>
    <dbReference type="NCBI Taxonomy" id="246786"/>
    <lineage>
        <taxon>Bacteria</taxon>
        <taxon>Bacillati</taxon>
        <taxon>Bacillota</taxon>
        <taxon>Bacilli</taxon>
        <taxon>Bacillales</taxon>
        <taxon>Bacillaceae</taxon>
        <taxon>Metabacillus</taxon>
    </lineage>
</organism>
<dbReference type="Proteomes" id="UP000028549">
    <property type="component" value="Unassembled WGS sequence"/>
</dbReference>
<dbReference type="PANTHER" id="PTHR22916">
    <property type="entry name" value="GLYCOSYLTRANSFERASE"/>
    <property type="match status" value="1"/>
</dbReference>
<dbReference type="GO" id="GO:0016757">
    <property type="term" value="F:glycosyltransferase activity"/>
    <property type="evidence" value="ECO:0007669"/>
    <property type="project" value="UniProtKB-KW"/>
</dbReference>
<dbReference type="InterPro" id="IPR029044">
    <property type="entry name" value="Nucleotide-diphossugar_trans"/>
</dbReference>
<reference evidence="5 6" key="1">
    <citation type="journal article" date="2005" name="Int. J. Syst. Evol. Microbiol.">
        <title>Bacillus cibi sp. nov., isolated from jeotgal, a traditional Korean fermented seafood.</title>
        <authorList>
            <person name="Yoon J.H."/>
            <person name="Lee C.H."/>
            <person name="Oh T.K."/>
        </authorList>
    </citation>
    <scope>NUCLEOTIDE SEQUENCE [LARGE SCALE GENOMIC DNA]</scope>
    <source>
        <strain evidence="5 6">DSM 16189</strain>
    </source>
</reference>
<dbReference type="PANTHER" id="PTHR22916:SF51">
    <property type="entry name" value="GLYCOSYLTRANSFERASE EPSH-RELATED"/>
    <property type="match status" value="1"/>
</dbReference>
<dbReference type="SUPFAM" id="SSF53448">
    <property type="entry name" value="Nucleotide-diphospho-sugar transferases"/>
    <property type="match status" value="1"/>
</dbReference>
<dbReference type="EMBL" id="JNVC02000001">
    <property type="protein sequence ID" value="KEZ54492.1"/>
    <property type="molecule type" value="Genomic_DNA"/>
</dbReference>
<evidence type="ECO:0000256" key="2">
    <source>
        <dbReference type="ARBA" id="ARBA00022676"/>
    </source>
</evidence>
<dbReference type="OrthoDB" id="396512at2"/>
<evidence type="ECO:0000259" key="4">
    <source>
        <dbReference type="Pfam" id="PF00535"/>
    </source>
</evidence>
<dbReference type="STRING" id="246786.GS18_0206195"/>
<evidence type="ECO:0000256" key="3">
    <source>
        <dbReference type="ARBA" id="ARBA00022679"/>
    </source>
</evidence>
<name>A0A084H4I0_METID</name>
<protein>
    <submittedName>
        <fullName evidence="5">Glycosyl transferase family 2</fullName>
    </submittedName>
</protein>
<feature type="domain" description="Glycosyltransferase 2-like" evidence="4">
    <location>
        <begin position="6"/>
        <end position="131"/>
    </location>
</feature>
<keyword evidence="6" id="KW-1185">Reference proteome</keyword>
<evidence type="ECO:0000313" key="6">
    <source>
        <dbReference type="Proteomes" id="UP000028549"/>
    </source>
</evidence>
<gene>
    <name evidence="5" type="ORF">GS18_0206195</name>
</gene>
<proteinExistence type="inferred from homology"/>
<comment type="caution">
    <text evidence="5">The sequence shown here is derived from an EMBL/GenBank/DDBJ whole genome shotgun (WGS) entry which is preliminary data.</text>
</comment>
<sequence length="355" mass="41026">MKPKISIIVPIFNVENYLSRCLESLLNQQFKAVEIICINDGSTDQSGSILNDYKNKHPEIIVVHKHNNGVSDARNDGLRIAQGDYIGFVDPDDWIHPFMYDELYQMAVRENADIVMCSYVREFGTHSNVKRFDGPPFIAYKGSELKSVLLKRLIGPTDKEAASPENLDSWGTVWSKLYKAELINKHQLLFTDLKLIGSNEDTLFNIHAVYHAESFVFINRPLYHYWRANESSVTTKYNCHLTEQFLTLYKLMENFIEEKKLGSEYKSVLKNRISLNTLGLGLNTISKSNKSTFAERLRQLEKIISSDHMKRSLRQFNTTHCSIAWKTFFFLAKNQSVLGLFIMLTSIEYLRKTVR</sequence>
<keyword evidence="2" id="KW-0328">Glycosyltransferase</keyword>
<dbReference type="AlphaFoldDB" id="A0A084H4I0"/>
<dbReference type="Gene3D" id="3.90.550.10">
    <property type="entry name" value="Spore Coat Polysaccharide Biosynthesis Protein SpsA, Chain A"/>
    <property type="match status" value="1"/>
</dbReference>
<dbReference type="RefSeq" id="WP_029565760.1">
    <property type="nucleotide sequence ID" value="NZ_JNVC02000001.1"/>
</dbReference>
<evidence type="ECO:0000256" key="1">
    <source>
        <dbReference type="ARBA" id="ARBA00006739"/>
    </source>
</evidence>
<comment type="similarity">
    <text evidence="1">Belongs to the glycosyltransferase 2 family.</text>
</comment>
<accession>A0A084H4I0</accession>
<dbReference type="Pfam" id="PF00535">
    <property type="entry name" value="Glycos_transf_2"/>
    <property type="match status" value="1"/>
</dbReference>
<dbReference type="CDD" id="cd00761">
    <property type="entry name" value="Glyco_tranf_GTA_type"/>
    <property type="match status" value="1"/>
</dbReference>
<evidence type="ECO:0000313" key="5">
    <source>
        <dbReference type="EMBL" id="KEZ54492.1"/>
    </source>
</evidence>
<dbReference type="InterPro" id="IPR001173">
    <property type="entry name" value="Glyco_trans_2-like"/>
</dbReference>